<feature type="non-terminal residue" evidence="2">
    <location>
        <position position="542"/>
    </location>
</feature>
<dbReference type="InterPro" id="IPR036179">
    <property type="entry name" value="Ig-like_dom_sf"/>
</dbReference>
<gene>
    <name evidence="2" type="ORF">DV515_00019284</name>
</gene>
<protein>
    <recommendedName>
        <fullName evidence="1">Ig-like domain-containing protein</fullName>
    </recommendedName>
</protein>
<dbReference type="InterPro" id="IPR050150">
    <property type="entry name" value="IgV_Light_Chain"/>
</dbReference>
<dbReference type="SMART" id="SM00409">
    <property type="entry name" value="IG"/>
    <property type="match status" value="4"/>
</dbReference>
<dbReference type="EMBL" id="QUSF01007235">
    <property type="protein sequence ID" value="RLV62467.1"/>
    <property type="molecule type" value="Genomic_DNA"/>
</dbReference>
<evidence type="ECO:0000259" key="1">
    <source>
        <dbReference type="PROSITE" id="PS50835"/>
    </source>
</evidence>
<evidence type="ECO:0000313" key="2">
    <source>
        <dbReference type="EMBL" id="RLV62467.1"/>
    </source>
</evidence>
<dbReference type="PROSITE" id="PS50835">
    <property type="entry name" value="IG_LIKE"/>
    <property type="match status" value="4"/>
</dbReference>
<feature type="domain" description="Ig-like" evidence="1">
    <location>
        <begin position="96"/>
        <end position="166"/>
    </location>
</feature>
<dbReference type="SMART" id="SM00406">
    <property type="entry name" value="IGv"/>
    <property type="match status" value="3"/>
</dbReference>
<dbReference type="InterPro" id="IPR003599">
    <property type="entry name" value="Ig_sub"/>
</dbReference>
<name>A0A3L8Q557_CHLGU</name>
<feature type="domain" description="Ig-like" evidence="1">
    <location>
        <begin position="1"/>
        <end position="86"/>
    </location>
</feature>
<dbReference type="InterPro" id="IPR007110">
    <property type="entry name" value="Ig-like_dom"/>
</dbReference>
<accession>A0A3L8Q557</accession>
<feature type="domain" description="Ig-like" evidence="1">
    <location>
        <begin position="210"/>
        <end position="332"/>
    </location>
</feature>
<dbReference type="InterPro" id="IPR003598">
    <property type="entry name" value="Ig_sub2"/>
</dbReference>
<proteinExistence type="predicted"/>
<dbReference type="Proteomes" id="UP000276834">
    <property type="component" value="Unassembled WGS sequence"/>
</dbReference>
<sequence>MSASIGETIKITCSGSSYSNYAWFQQKVPGSGPVTVIYGNNQRPSGIPSSTATLTITGVQAEDEAVYFCGGQDSSGAGSLVQAALTQPSSVSAKVGDTVRITCSGSSGSYGWFQQKVPGSAPVTVIYYNDQRPSGIPSRFSGSKSGSTATLTITGVQAEDEAVYFCGSDDDSSGAQHHGGTDCSILSPFALPFLPAGHSCFGFSLWLWGPPLHLEAFGQRGTSLLPSLCPLDTDCLPSSPSLLSLSRFPGLGSTESDIICQPSIFSIGWFQQKVPGSGPVTVIYIDNKRPSGIPSSTNTLTITGVQAKDKTVYFCGSNDGSNAGSLVQAAVTQQPSSLSAKVGDTVSITCSGSSNSYYGWYQQKVPGSAPVTVIYSSNKRPSGIPSRFSGSGGTLTITGVQAEDEAVYICGGIDSSYVCLMKMTDFQMMYRGNTNGILLFFSSPSRVMDVRLGQEMAMFLEHWVKPLYFALLPFSIVPGPGSISESAILMSATLGETIKTSGARSGSAWSWQKVSDGYPVIYNSLKRPSVVLEDIDMTWLLE</sequence>
<dbReference type="InterPro" id="IPR013783">
    <property type="entry name" value="Ig-like_fold"/>
</dbReference>
<keyword evidence="3" id="KW-1185">Reference proteome</keyword>
<dbReference type="Pfam" id="PF07686">
    <property type="entry name" value="V-set"/>
    <property type="match status" value="3"/>
</dbReference>
<dbReference type="InterPro" id="IPR013106">
    <property type="entry name" value="Ig_V-set"/>
</dbReference>
<organism evidence="2 3">
    <name type="scientific">Chloebia gouldiae</name>
    <name type="common">Gouldian finch</name>
    <name type="synonym">Erythrura gouldiae</name>
    <dbReference type="NCBI Taxonomy" id="44316"/>
    <lineage>
        <taxon>Eukaryota</taxon>
        <taxon>Metazoa</taxon>
        <taxon>Chordata</taxon>
        <taxon>Craniata</taxon>
        <taxon>Vertebrata</taxon>
        <taxon>Euteleostomi</taxon>
        <taxon>Archelosauria</taxon>
        <taxon>Archosauria</taxon>
        <taxon>Dinosauria</taxon>
        <taxon>Saurischia</taxon>
        <taxon>Theropoda</taxon>
        <taxon>Coelurosauria</taxon>
        <taxon>Aves</taxon>
        <taxon>Neognathae</taxon>
        <taxon>Neoaves</taxon>
        <taxon>Telluraves</taxon>
        <taxon>Australaves</taxon>
        <taxon>Passeriformes</taxon>
        <taxon>Passeroidea</taxon>
        <taxon>Passeridae</taxon>
        <taxon>Chloebia</taxon>
    </lineage>
</organism>
<feature type="domain" description="Ig-like" evidence="1">
    <location>
        <begin position="343"/>
        <end position="410"/>
    </location>
</feature>
<dbReference type="AlphaFoldDB" id="A0A3L8Q557"/>
<dbReference type="SMART" id="SM00408">
    <property type="entry name" value="IGc2"/>
    <property type="match status" value="3"/>
</dbReference>
<dbReference type="Gene3D" id="2.60.40.10">
    <property type="entry name" value="Immunoglobulins"/>
    <property type="match status" value="4"/>
</dbReference>
<dbReference type="OrthoDB" id="8908372at2759"/>
<dbReference type="SUPFAM" id="SSF48726">
    <property type="entry name" value="Immunoglobulin"/>
    <property type="match status" value="4"/>
</dbReference>
<reference evidence="2 3" key="1">
    <citation type="journal article" date="2018" name="Proc. R. Soc. B">
        <title>A non-coding region near Follistatin controls head colour polymorphism in the Gouldian finch.</title>
        <authorList>
            <person name="Toomey M.B."/>
            <person name="Marques C.I."/>
            <person name="Andrade P."/>
            <person name="Araujo P.M."/>
            <person name="Sabatino S."/>
            <person name="Gazda M.A."/>
            <person name="Afonso S."/>
            <person name="Lopes R.J."/>
            <person name="Corbo J.C."/>
            <person name="Carneiro M."/>
        </authorList>
    </citation>
    <scope>NUCLEOTIDE SEQUENCE [LARGE SCALE GENOMIC DNA]</scope>
    <source>
        <strain evidence="2">Red01</strain>
        <tissue evidence="2">Muscle</tissue>
    </source>
</reference>
<dbReference type="PANTHER" id="PTHR23267">
    <property type="entry name" value="IMMUNOGLOBULIN LIGHT CHAIN"/>
    <property type="match status" value="1"/>
</dbReference>
<dbReference type="STRING" id="44316.ENSEGOP00005022817"/>
<evidence type="ECO:0000313" key="3">
    <source>
        <dbReference type="Proteomes" id="UP000276834"/>
    </source>
</evidence>
<comment type="caution">
    <text evidence="2">The sequence shown here is derived from an EMBL/GenBank/DDBJ whole genome shotgun (WGS) entry which is preliminary data.</text>
</comment>